<organism evidence="1 2">
    <name type="scientific">Shimia haliotis</name>
    <dbReference type="NCBI Taxonomy" id="1280847"/>
    <lineage>
        <taxon>Bacteria</taxon>
        <taxon>Pseudomonadati</taxon>
        <taxon>Pseudomonadota</taxon>
        <taxon>Alphaproteobacteria</taxon>
        <taxon>Rhodobacterales</taxon>
        <taxon>Roseobacteraceae</taxon>
    </lineage>
</organism>
<dbReference type="STRING" id="1280847.SAMN04488036_10337"/>
<gene>
    <name evidence="1" type="ORF">SAMN04488036_10337</name>
</gene>
<proteinExistence type="predicted"/>
<evidence type="ECO:0000313" key="2">
    <source>
        <dbReference type="Proteomes" id="UP000198851"/>
    </source>
</evidence>
<accession>A0A1I4DA34</accession>
<dbReference type="EMBL" id="FOSZ01000003">
    <property type="protein sequence ID" value="SFK90478.1"/>
    <property type="molecule type" value="Genomic_DNA"/>
</dbReference>
<sequence>MTPKTARDGLESHHRQLVRVLFGPVFGNKAEIEGKAVCQDYP</sequence>
<evidence type="ECO:0000313" key="1">
    <source>
        <dbReference type="EMBL" id="SFK90478.1"/>
    </source>
</evidence>
<keyword evidence="2" id="KW-1185">Reference proteome</keyword>
<protein>
    <submittedName>
        <fullName evidence="1">Uncharacterized protein</fullName>
    </submittedName>
</protein>
<reference evidence="2" key="1">
    <citation type="submission" date="2016-10" db="EMBL/GenBank/DDBJ databases">
        <authorList>
            <person name="Varghese N."/>
            <person name="Submissions S."/>
        </authorList>
    </citation>
    <scope>NUCLEOTIDE SEQUENCE [LARGE SCALE GENOMIC DNA]</scope>
    <source>
        <strain evidence="2">DSM 28453</strain>
    </source>
</reference>
<dbReference type="AlphaFoldDB" id="A0A1I4DA34"/>
<name>A0A1I4DA34_9RHOB</name>
<dbReference type="Proteomes" id="UP000198851">
    <property type="component" value="Unassembled WGS sequence"/>
</dbReference>